<feature type="binding site" evidence="10">
    <location>
        <position position="50"/>
    </location>
    <ligand>
        <name>Ca(2+)</name>
        <dbReference type="ChEBI" id="CHEBI:29108"/>
        <label>1</label>
    </ligand>
</feature>
<dbReference type="Proteomes" id="UP000224567">
    <property type="component" value="Unassembled WGS sequence"/>
</dbReference>
<keyword evidence="6 10" id="KW-0479">Metal-binding</keyword>
<reference evidence="14" key="2">
    <citation type="journal article" date="2017" name="J. Anim. Genet.">
        <title>Multiple reference genome sequences of hot pepper reveal the massive evolution of plant disease resistance genes by retroduplication.</title>
        <authorList>
            <person name="Kim S."/>
            <person name="Park J."/>
            <person name="Yeom S.-I."/>
            <person name="Kim Y.-M."/>
            <person name="Seo E."/>
            <person name="Kim K.-T."/>
            <person name="Kim M.-S."/>
            <person name="Lee J.M."/>
            <person name="Cheong K."/>
            <person name="Shin H.-S."/>
            <person name="Kim S.-B."/>
            <person name="Han K."/>
            <person name="Lee J."/>
            <person name="Park M."/>
            <person name="Lee H.-A."/>
            <person name="Lee H.-Y."/>
            <person name="Lee Y."/>
            <person name="Oh S."/>
            <person name="Lee J.H."/>
            <person name="Choi E."/>
            <person name="Choi E."/>
            <person name="Lee S.E."/>
            <person name="Jeon J."/>
            <person name="Kim H."/>
            <person name="Choi G."/>
            <person name="Song H."/>
            <person name="Lee J."/>
            <person name="Lee S.-C."/>
            <person name="Kwon J.-K."/>
            <person name="Lee H.-Y."/>
            <person name="Koo N."/>
            <person name="Hong Y."/>
            <person name="Kim R.W."/>
            <person name="Kang W.-H."/>
            <person name="Huh J.H."/>
            <person name="Kang B.-C."/>
            <person name="Yang T.-J."/>
            <person name="Lee Y.-H."/>
            <person name="Bennetzen J.L."/>
            <person name="Choi D."/>
        </authorList>
    </citation>
    <scope>NUCLEOTIDE SEQUENCE [LARGE SCALE GENOMIC DNA]</scope>
    <source>
        <strain evidence="14">cv. PBC81</strain>
    </source>
</reference>
<name>A0A2G2V3P0_CAPBA</name>
<evidence type="ECO:0000256" key="8">
    <source>
        <dbReference type="ARBA" id="ARBA00023004"/>
    </source>
</evidence>
<accession>A0A2G2V3P0</accession>
<dbReference type="PRINTS" id="PR00458">
    <property type="entry name" value="PEROXIDASE"/>
</dbReference>
<comment type="cofactor">
    <cofactor evidence="2">
        <name>heme b</name>
        <dbReference type="ChEBI" id="CHEBI:60344"/>
    </cofactor>
</comment>
<dbReference type="AlphaFoldDB" id="A0A2G2V3P0"/>
<dbReference type="InterPro" id="IPR002016">
    <property type="entry name" value="Haem_peroxidase"/>
</dbReference>
<evidence type="ECO:0000256" key="9">
    <source>
        <dbReference type="PIRSR" id="PIRSR600823-2"/>
    </source>
</evidence>
<proteinExistence type="inferred from homology"/>
<keyword evidence="10" id="KW-0106">Calcium</keyword>
<evidence type="ECO:0000256" key="1">
    <source>
        <dbReference type="ARBA" id="ARBA00000189"/>
    </source>
</evidence>
<keyword evidence="4 13" id="KW-0575">Peroxidase</keyword>
<feature type="binding site" evidence="10">
    <location>
        <position position="52"/>
    </location>
    <ligand>
        <name>Ca(2+)</name>
        <dbReference type="ChEBI" id="CHEBI:29108"/>
        <label>1</label>
    </ligand>
</feature>
<evidence type="ECO:0000256" key="3">
    <source>
        <dbReference type="ARBA" id="ARBA00012313"/>
    </source>
</evidence>
<dbReference type="Pfam" id="PF00141">
    <property type="entry name" value="peroxidase"/>
    <property type="match status" value="1"/>
</dbReference>
<dbReference type="GO" id="GO:0046872">
    <property type="term" value="F:metal ion binding"/>
    <property type="evidence" value="ECO:0007669"/>
    <property type="project" value="UniProtKB-KW"/>
</dbReference>
<dbReference type="SUPFAM" id="SSF48113">
    <property type="entry name" value="Heme-dependent peroxidases"/>
    <property type="match status" value="1"/>
</dbReference>
<sequence length="172" mass="18497">MRCSITLASEQDSSQELSNNKLCPMGKSLHCYIVSCFIRCALTLVLEGCDGSLFLDDTSTFTGKKRAQPNFNSARGFEVIDDIKSAVKKVCPGVVSCADILAVTAQDSFAILGGPNWDVKLGRRDARTASQAPANNSIPTLTSNLNRLISSFNAVGLSTKDMIVLSRLFLSL</sequence>
<gene>
    <name evidence="13" type="ORF">CQW23_32794</name>
</gene>
<feature type="domain" description="Plant heme peroxidase family profile" evidence="12">
    <location>
        <begin position="45"/>
        <end position="172"/>
    </location>
</feature>
<dbReference type="PANTHER" id="PTHR31388:SF136">
    <property type="entry name" value="PEROXIDASE"/>
    <property type="match status" value="1"/>
</dbReference>
<reference evidence="13 14" key="1">
    <citation type="journal article" date="2017" name="Genome Biol.">
        <title>New reference genome sequences of hot pepper reveal the massive evolution of plant disease-resistance genes by retroduplication.</title>
        <authorList>
            <person name="Kim S."/>
            <person name="Park J."/>
            <person name="Yeom S.I."/>
            <person name="Kim Y.M."/>
            <person name="Seo E."/>
            <person name="Kim K.T."/>
            <person name="Kim M.S."/>
            <person name="Lee J.M."/>
            <person name="Cheong K."/>
            <person name="Shin H.S."/>
            <person name="Kim S.B."/>
            <person name="Han K."/>
            <person name="Lee J."/>
            <person name="Park M."/>
            <person name="Lee H.A."/>
            <person name="Lee H.Y."/>
            <person name="Lee Y."/>
            <person name="Oh S."/>
            <person name="Lee J.H."/>
            <person name="Choi E."/>
            <person name="Choi E."/>
            <person name="Lee S.E."/>
            <person name="Jeon J."/>
            <person name="Kim H."/>
            <person name="Choi G."/>
            <person name="Song H."/>
            <person name="Lee J."/>
            <person name="Lee S.C."/>
            <person name="Kwon J.K."/>
            <person name="Lee H.Y."/>
            <person name="Koo N."/>
            <person name="Hong Y."/>
            <person name="Kim R.W."/>
            <person name="Kang W.H."/>
            <person name="Huh J.H."/>
            <person name="Kang B.C."/>
            <person name="Yang T.J."/>
            <person name="Lee Y.H."/>
            <person name="Bennetzen J.L."/>
            <person name="Choi D."/>
        </authorList>
    </citation>
    <scope>NUCLEOTIDE SEQUENCE [LARGE SCALE GENOMIC DNA]</scope>
    <source>
        <strain evidence="14">cv. PBC81</strain>
    </source>
</reference>
<keyword evidence="7" id="KW-0560">Oxidoreductase</keyword>
<evidence type="ECO:0000256" key="5">
    <source>
        <dbReference type="ARBA" id="ARBA00022617"/>
    </source>
</evidence>
<dbReference type="PANTHER" id="PTHR31388">
    <property type="entry name" value="PEROXIDASE 72-RELATED"/>
    <property type="match status" value="1"/>
</dbReference>
<dbReference type="EMBL" id="MLFT02000371">
    <property type="protein sequence ID" value="PHT27602.1"/>
    <property type="molecule type" value="Genomic_DNA"/>
</dbReference>
<evidence type="ECO:0000259" key="12">
    <source>
        <dbReference type="PROSITE" id="PS50873"/>
    </source>
</evidence>
<dbReference type="PROSITE" id="PS50873">
    <property type="entry name" value="PEROXIDASE_4"/>
    <property type="match status" value="1"/>
</dbReference>
<dbReference type="OrthoDB" id="2113341at2759"/>
<evidence type="ECO:0000256" key="11">
    <source>
        <dbReference type="RuleBase" id="RU004241"/>
    </source>
</evidence>
<evidence type="ECO:0000256" key="6">
    <source>
        <dbReference type="ARBA" id="ARBA00022723"/>
    </source>
</evidence>
<comment type="cofactor">
    <cofactor evidence="10">
        <name>Ca(2+)</name>
        <dbReference type="ChEBI" id="CHEBI:29108"/>
    </cofactor>
    <text evidence="10">Binds 2 calcium ions per subunit.</text>
</comment>
<dbReference type="GO" id="GO:0020037">
    <property type="term" value="F:heme binding"/>
    <property type="evidence" value="ECO:0007669"/>
    <property type="project" value="InterPro"/>
</dbReference>
<dbReference type="InterPro" id="IPR010255">
    <property type="entry name" value="Haem_peroxidase_sf"/>
</dbReference>
<evidence type="ECO:0000256" key="7">
    <source>
        <dbReference type="ARBA" id="ARBA00023002"/>
    </source>
</evidence>
<evidence type="ECO:0000256" key="4">
    <source>
        <dbReference type="ARBA" id="ARBA00022559"/>
    </source>
</evidence>
<feature type="binding site" evidence="10">
    <location>
        <position position="48"/>
    </location>
    <ligand>
        <name>Ca(2+)</name>
        <dbReference type="ChEBI" id="CHEBI:29108"/>
        <label>1</label>
    </ligand>
</feature>
<evidence type="ECO:0000313" key="13">
    <source>
        <dbReference type="EMBL" id="PHT27602.1"/>
    </source>
</evidence>
<dbReference type="GO" id="GO:0006979">
    <property type="term" value="P:response to oxidative stress"/>
    <property type="evidence" value="ECO:0007669"/>
    <property type="project" value="InterPro"/>
</dbReference>
<feature type="binding site" evidence="9">
    <location>
        <position position="139"/>
    </location>
    <ligand>
        <name>substrate</name>
    </ligand>
</feature>
<evidence type="ECO:0000313" key="14">
    <source>
        <dbReference type="Proteomes" id="UP000224567"/>
    </source>
</evidence>
<evidence type="ECO:0000256" key="2">
    <source>
        <dbReference type="ARBA" id="ARBA00001970"/>
    </source>
</evidence>
<dbReference type="EC" id="1.11.1.7" evidence="3"/>
<comment type="catalytic activity">
    <reaction evidence="1">
        <text>2 a phenolic donor + H2O2 = 2 a phenolic radical donor + 2 H2O</text>
        <dbReference type="Rhea" id="RHEA:56136"/>
        <dbReference type="ChEBI" id="CHEBI:15377"/>
        <dbReference type="ChEBI" id="CHEBI:16240"/>
        <dbReference type="ChEBI" id="CHEBI:139520"/>
        <dbReference type="ChEBI" id="CHEBI:139521"/>
        <dbReference type="EC" id="1.11.1.7"/>
    </reaction>
</comment>
<dbReference type="GO" id="GO:0140825">
    <property type="term" value="F:lactoperoxidase activity"/>
    <property type="evidence" value="ECO:0007669"/>
    <property type="project" value="UniProtKB-EC"/>
</dbReference>
<comment type="similarity">
    <text evidence="11">Belongs to the peroxidase family.</text>
</comment>
<dbReference type="Gene3D" id="1.10.520.10">
    <property type="match status" value="1"/>
</dbReference>
<comment type="caution">
    <text evidence="13">The sequence shown here is derived from an EMBL/GenBank/DDBJ whole genome shotgun (WGS) entry which is preliminary data.</text>
</comment>
<dbReference type="PRINTS" id="PR00461">
    <property type="entry name" value="PLPEROXIDASE"/>
</dbReference>
<keyword evidence="8" id="KW-0408">Iron</keyword>
<dbReference type="InterPro" id="IPR000823">
    <property type="entry name" value="Peroxidase_pln"/>
</dbReference>
<dbReference type="STRING" id="33114.A0A2G2V3P0"/>
<keyword evidence="14" id="KW-1185">Reference proteome</keyword>
<keyword evidence="5" id="KW-0349">Heme</keyword>
<protein>
    <recommendedName>
        <fullName evidence="3">peroxidase</fullName>
        <ecNumber evidence="3">1.11.1.7</ecNumber>
    </recommendedName>
</protein>
<organism evidence="13 14">
    <name type="scientific">Capsicum baccatum</name>
    <name type="common">Peruvian pepper</name>
    <dbReference type="NCBI Taxonomy" id="33114"/>
    <lineage>
        <taxon>Eukaryota</taxon>
        <taxon>Viridiplantae</taxon>
        <taxon>Streptophyta</taxon>
        <taxon>Embryophyta</taxon>
        <taxon>Tracheophyta</taxon>
        <taxon>Spermatophyta</taxon>
        <taxon>Magnoliopsida</taxon>
        <taxon>eudicotyledons</taxon>
        <taxon>Gunneridae</taxon>
        <taxon>Pentapetalae</taxon>
        <taxon>asterids</taxon>
        <taxon>lamiids</taxon>
        <taxon>Solanales</taxon>
        <taxon>Solanaceae</taxon>
        <taxon>Solanoideae</taxon>
        <taxon>Capsiceae</taxon>
        <taxon>Capsicum</taxon>
    </lineage>
</organism>
<evidence type="ECO:0000256" key="10">
    <source>
        <dbReference type="PIRSR" id="PIRSR600823-3"/>
    </source>
</evidence>